<dbReference type="Pfam" id="PF24750">
    <property type="entry name" value="b-prop_At3g26010-like"/>
    <property type="match status" value="1"/>
</dbReference>
<proteinExistence type="predicted"/>
<dbReference type="AlphaFoldDB" id="A0AAV3P8D6"/>
<accession>A0AAV3P8D6</accession>
<dbReference type="InterPro" id="IPR055290">
    <property type="entry name" value="At3g26010-like"/>
</dbReference>
<evidence type="ECO:0000313" key="2">
    <source>
        <dbReference type="EMBL" id="GAA0146525.1"/>
    </source>
</evidence>
<dbReference type="SUPFAM" id="SSF81383">
    <property type="entry name" value="F-box domain"/>
    <property type="match status" value="1"/>
</dbReference>
<dbReference type="EMBL" id="BAABME010000942">
    <property type="protein sequence ID" value="GAA0146525.1"/>
    <property type="molecule type" value="Genomic_DNA"/>
</dbReference>
<name>A0AAV3P8D6_LITER</name>
<sequence>MIRGKRANKLRSMDLKDIIRENALHFLPAKSLLKFQSVCREWRLQISTPFFEHNQSLSVRALQGLFCQRPGAPPMLIPFDPSCCGVPDPSLGFLPEAVDIRSSSNGLLLCQACSGDRDYYVCNPVTQKFKKLPKPSADHGNDAAIVLIFEPSLLNFEAEYKIVCAFQSADFNDATEFDIYSSRDGSWKTSGEICFATSPSTSMAKQGIYANGVVYFTAGSGFLSYDVAKDRSQLLKNYYGVCGTLGIVNGKLCSALLRGSTLTLSLLVNIHSNTMQMNSHSRMWDNQGRIALGAVLGSDVQSQSVLVVGDDLVVIQAGERLISYDLNTKVSRELSKPPKGYLTRVVPYVNSLVSL</sequence>
<organism evidence="2 3">
    <name type="scientific">Lithospermum erythrorhizon</name>
    <name type="common">Purple gromwell</name>
    <name type="synonym">Lithospermum officinale var. erythrorhizon</name>
    <dbReference type="NCBI Taxonomy" id="34254"/>
    <lineage>
        <taxon>Eukaryota</taxon>
        <taxon>Viridiplantae</taxon>
        <taxon>Streptophyta</taxon>
        <taxon>Embryophyta</taxon>
        <taxon>Tracheophyta</taxon>
        <taxon>Spermatophyta</taxon>
        <taxon>Magnoliopsida</taxon>
        <taxon>eudicotyledons</taxon>
        <taxon>Gunneridae</taxon>
        <taxon>Pentapetalae</taxon>
        <taxon>asterids</taxon>
        <taxon>lamiids</taxon>
        <taxon>Boraginales</taxon>
        <taxon>Boraginaceae</taxon>
        <taxon>Boraginoideae</taxon>
        <taxon>Lithospermeae</taxon>
        <taxon>Lithospermum</taxon>
    </lineage>
</organism>
<dbReference type="NCBIfam" id="TIGR01640">
    <property type="entry name" value="F_box_assoc_1"/>
    <property type="match status" value="1"/>
</dbReference>
<evidence type="ECO:0000313" key="3">
    <source>
        <dbReference type="Proteomes" id="UP001454036"/>
    </source>
</evidence>
<comment type="caution">
    <text evidence="2">The sequence shown here is derived from an EMBL/GenBank/DDBJ whole genome shotgun (WGS) entry which is preliminary data.</text>
</comment>
<dbReference type="InterPro" id="IPR036047">
    <property type="entry name" value="F-box-like_dom_sf"/>
</dbReference>
<dbReference type="PANTHER" id="PTHR35546:SF100">
    <property type="entry name" value="F-BOX DOMAIN-CONTAINING PROTEIN"/>
    <property type="match status" value="1"/>
</dbReference>
<gene>
    <name evidence="2" type="ORF">LIER_06457</name>
</gene>
<dbReference type="InterPro" id="IPR056592">
    <property type="entry name" value="Beta-prop_At3g26010-like"/>
</dbReference>
<evidence type="ECO:0000259" key="1">
    <source>
        <dbReference type="Pfam" id="PF24750"/>
    </source>
</evidence>
<dbReference type="Proteomes" id="UP001454036">
    <property type="component" value="Unassembled WGS sequence"/>
</dbReference>
<keyword evidence="3" id="KW-1185">Reference proteome</keyword>
<protein>
    <recommendedName>
        <fullName evidence="1">F-box protein At3g26010-like beta-propeller domain-containing protein</fullName>
    </recommendedName>
</protein>
<reference evidence="2 3" key="1">
    <citation type="submission" date="2024-01" db="EMBL/GenBank/DDBJ databases">
        <title>The complete chloroplast genome sequence of Lithospermum erythrorhizon: insights into the phylogenetic relationship among Boraginaceae species and the maternal lineages of purple gromwells.</title>
        <authorList>
            <person name="Okada T."/>
            <person name="Watanabe K."/>
        </authorList>
    </citation>
    <scope>NUCLEOTIDE SEQUENCE [LARGE SCALE GENOMIC DNA]</scope>
</reference>
<dbReference type="InterPro" id="IPR017451">
    <property type="entry name" value="F-box-assoc_interact_dom"/>
</dbReference>
<dbReference type="PANTHER" id="PTHR35546">
    <property type="entry name" value="F-BOX PROTEIN INTERACTION DOMAIN PROTEIN-RELATED"/>
    <property type="match status" value="1"/>
</dbReference>
<feature type="domain" description="F-box protein At3g26010-like beta-propeller" evidence="1">
    <location>
        <begin position="101"/>
        <end position="228"/>
    </location>
</feature>